<dbReference type="PROSITE" id="PS50888">
    <property type="entry name" value="BHLH"/>
    <property type="match status" value="1"/>
</dbReference>
<dbReference type="InterPro" id="IPR011598">
    <property type="entry name" value="bHLH_dom"/>
</dbReference>
<keyword evidence="4" id="KW-0804">Transcription</keyword>
<dbReference type="Gramene" id="OB03G15490.1">
    <property type="protein sequence ID" value="OB03G15490.1"/>
    <property type="gene ID" value="OB03G15490"/>
</dbReference>
<evidence type="ECO:0000259" key="6">
    <source>
        <dbReference type="PROSITE" id="PS50888"/>
    </source>
</evidence>
<evidence type="ECO:0000256" key="2">
    <source>
        <dbReference type="ARBA" id="ARBA00022604"/>
    </source>
</evidence>
<name>J3LKH3_ORYBR</name>
<dbReference type="InterPro" id="IPR044293">
    <property type="entry name" value="PRE"/>
</dbReference>
<proteinExistence type="inferred from homology"/>
<dbReference type="eggNOG" id="ENOG502SS07">
    <property type="taxonomic scope" value="Eukaryota"/>
</dbReference>
<dbReference type="InterPro" id="IPR036638">
    <property type="entry name" value="HLH_DNA-bd_sf"/>
</dbReference>
<dbReference type="SUPFAM" id="SSF47459">
    <property type="entry name" value="HLH, helix-loop-helix DNA-binding domain"/>
    <property type="match status" value="1"/>
</dbReference>
<dbReference type="GO" id="GO:0040008">
    <property type="term" value="P:regulation of growth"/>
    <property type="evidence" value="ECO:0007669"/>
    <property type="project" value="InterPro"/>
</dbReference>
<evidence type="ECO:0000256" key="1">
    <source>
        <dbReference type="ARBA" id="ARBA00005510"/>
    </source>
</evidence>
<feature type="domain" description="BHLH" evidence="6">
    <location>
        <begin position="78"/>
        <end position="133"/>
    </location>
</feature>
<evidence type="ECO:0000256" key="5">
    <source>
        <dbReference type="SAM" id="MobiDB-lite"/>
    </source>
</evidence>
<keyword evidence="2" id="KW-0341">Growth regulation</keyword>
<comment type="similarity">
    <text evidence="1">Belongs to the bHLH protein family.</text>
</comment>
<feature type="region of interest" description="Disordered" evidence="5">
    <location>
        <begin position="1"/>
        <end position="25"/>
    </location>
</feature>
<dbReference type="GO" id="GO:0006355">
    <property type="term" value="P:regulation of DNA-templated transcription"/>
    <property type="evidence" value="ECO:0007669"/>
    <property type="project" value="InterPro"/>
</dbReference>
<sequence>MWVHPEQRAHGPGQGIPGPLPEGRPEVKARRKLAGVARRGGVAREFGGGGGCRRSRRRSAYIQEVVSVAGGEWRGGGRIMSSRRGGGRITDEEINELISKLQALLPESSRSRGTSRSSASKLLKETCSYIKSLHREVDDLSDRLSELMSTMDNNSPQAEIIRSLLR</sequence>
<reference evidence="7" key="2">
    <citation type="submission" date="2013-04" db="UniProtKB">
        <authorList>
            <consortium name="EnsemblPlants"/>
        </authorList>
    </citation>
    <scope>IDENTIFICATION</scope>
</reference>
<dbReference type="EnsemblPlants" id="OB03G15490.1">
    <property type="protein sequence ID" value="OB03G15490.1"/>
    <property type="gene ID" value="OB03G15490"/>
</dbReference>
<dbReference type="PANTHER" id="PTHR46446">
    <property type="entry name" value="TRANSCRIPTION FACTOR PRE"/>
    <property type="match status" value="1"/>
</dbReference>
<evidence type="ECO:0000256" key="3">
    <source>
        <dbReference type="ARBA" id="ARBA00023015"/>
    </source>
</evidence>
<dbReference type="PANTHER" id="PTHR46446:SF28">
    <property type="entry name" value="TRANSCRIPTION FACTOR PRE5"/>
    <property type="match status" value="1"/>
</dbReference>
<keyword evidence="8" id="KW-1185">Reference proteome</keyword>
<dbReference type="GO" id="GO:0046983">
    <property type="term" value="F:protein dimerization activity"/>
    <property type="evidence" value="ECO:0007669"/>
    <property type="project" value="InterPro"/>
</dbReference>
<dbReference type="Proteomes" id="UP000006038">
    <property type="component" value="Chromosome 3"/>
</dbReference>
<evidence type="ECO:0000256" key="4">
    <source>
        <dbReference type="ARBA" id="ARBA00023163"/>
    </source>
</evidence>
<dbReference type="Pfam" id="PF23174">
    <property type="entry name" value="bHLH_ILI"/>
    <property type="match status" value="1"/>
</dbReference>
<evidence type="ECO:0000313" key="8">
    <source>
        <dbReference type="Proteomes" id="UP000006038"/>
    </source>
</evidence>
<dbReference type="AlphaFoldDB" id="J3LKH3"/>
<keyword evidence="3" id="KW-0805">Transcription regulation</keyword>
<organism evidence="7">
    <name type="scientific">Oryza brachyantha</name>
    <name type="common">malo sina</name>
    <dbReference type="NCBI Taxonomy" id="4533"/>
    <lineage>
        <taxon>Eukaryota</taxon>
        <taxon>Viridiplantae</taxon>
        <taxon>Streptophyta</taxon>
        <taxon>Embryophyta</taxon>
        <taxon>Tracheophyta</taxon>
        <taxon>Spermatophyta</taxon>
        <taxon>Magnoliopsida</taxon>
        <taxon>Liliopsida</taxon>
        <taxon>Poales</taxon>
        <taxon>Poaceae</taxon>
        <taxon>BOP clade</taxon>
        <taxon>Oryzoideae</taxon>
        <taxon>Oryzeae</taxon>
        <taxon>Oryzinae</taxon>
        <taxon>Oryza</taxon>
    </lineage>
</organism>
<reference evidence="7" key="1">
    <citation type="journal article" date="2013" name="Nat. Commun.">
        <title>Whole-genome sequencing of Oryza brachyantha reveals mechanisms underlying Oryza genome evolution.</title>
        <authorList>
            <person name="Chen J."/>
            <person name="Huang Q."/>
            <person name="Gao D."/>
            <person name="Wang J."/>
            <person name="Lang Y."/>
            <person name="Liu T."/>
            <person name="Li B."/>
            <person name="Bai Z."/>
            <person name="Luis Goicoechea J."/>
            <person name="Liang C."/>
            <person name="Chen C."/>
            <person name="Zhang W."/>
            <person name="Sun S."/>
            <person name="Liao Y."/>
            <person name="Zhang X."/>
            <person name="Yang L."/>
            <person name="Song C."/>
            <person name="Wang M."/>
            <person name="Shi J."/>
            <person name="Liu G."/>
            <person name="Liu J."/>
            <person name="Zhou H."/>
            <person name="Zhou W."/>
            <person name="Yu Q."/>
            <person name="An N."/>
            <person name="Chen Y."/>
            <person name="Cai Q."/>
            <person name="Wang B."/>
            <person name="Liu B."/>
            <person name="Min J."/>
            <person name="Huang Y."/>
            <person name="Wu H."/>
            <person name="Li Z."/>
            <person name="Zhang Y."/>
            <person name="Yin Y."/>
            <person name="Song W."/>
            <person name="Jiang J."/>
            <person name="Jackson S.A."/>
            <person name="Wing R.A."/>
            <person name="Wang J."/>
            <person name="Chen M."/>
        </authorList>
    </citation>
    <scope>NUCLEOTIDE SEQUENCE [LARGE SCALE GENOMIC DNA]</scope>
    <source>
        <strain evidence="7">cv. IRGC 101232</strain>
    </source>
</reference>
<dbReference type="Gene3D" id="4.10.280.10">
    <property type="entry name" value="Helix-loop-helix DNA-binding domain"/>
    <property type="match status" value="1"/>
</dbReference>
<accession>J3LKH3</accession>
<evidence type="ECO:0000313" key="7">
    <source>
        <dbReference type="EnsemblPlants" id="OB03G15490.1"/>
    </source>
</evidence>
<protein>
    <recommendedName>
        <fullName evidence="6">BHLH domain-containing protein</fullName>
    </recommendedName>
</protein>
<dbReference type="HOGENOM" id="CLU_1605240_0_0_1"/>
<dbReference type="STRING" id="4533.J3LKH3"/>